<reference evidence="1" key="1">
    <citation type="submission" date="2022-07" db="EMBL/GenBank/DDBJ databases">
        <authorList>
            <person name="Macas J."/>
            <person name="Novak P."/>
            <person name="Neumann P."/>
        </authorList>
    </citation>
    <scope>NUCLEOTIDE SEQUENCE</scope>
</reference>
<comment type="caution">
    <text evidence="1">The sequence shown here is derived from an EMBL/GenBank/DDBJ whole genome shotgun (WGS) entry which is preliminary data.</text>
</comment>
<dbReference type="EMBL" id="CAMAPF010001015">
    <property type="protein sequence ID" value="CAH9139117.1"/>
    <property type="molecule type" value="Genomic_DNA"/>
</dbReference>
<evidence type="ECO:0000313" key="1">
    <source>
        <dbReference type="EMBL" id="CAH9139117.1"/>
    </source>
</evidence>
<keyword evidence="2" id="KW-1185">Reference proteome</keyword>
<sequence>MAILGHELRGSRAICKLSHIQMTLILLVNICAMQFLTLHGLPSNESMADSFCSCYSDCYSNPMATRGCRSSDLPADIEGFCVLYCDFVFNTTYPSNSSCTDYLQITRPLFESVTQQGD</sequence>
<dbReference type="Proteomes" id="UP001152523">
    <property type="component" value="Unassembled WGS sequence"/>
</dbReference>
<accession>A0AAV0FVP1</accession>
<evidence type="ECO:0000313" key="2">
    <source>
        <dbReference type="Proteomes" id="UP001152523"/>
    </source>
</evidence>
<gene>
    <name evidence="1" type="ORF">CEPIT_LOCUS37347</name>
</gene>
<name>A0AAV0FVP1_9ASTE</name>
<dbReference type="AlphaFoldDB" id="A0AAV0FVP1"/>
<protein>
    <submittedName>
        <fullName evidence="1">Uncharacterized protein</fullName>
    </submittedName>
</protein>
<organism evidence="1 2">
    <name type="scientific">Cuscuta epithymum</name>
    <dbReference type="NCBI Taxonomy" id="186058"/>
    <lineage>
        <taxon>Eukaryota</taxon>
        <taxon>Viridiplantae</taxon>
        <taxon>Streptophyta</taxon>
        <taxon>Embryophyta</taxon>
        <taxon>Tracheophyta</taxon>
        <taxon>Spermatophyta</taxon>
        <taxon>Magnoliopsida</taxon>
        <taxon>eudicotyledons</taxon>
        <taxon>Gunneridae</taxon>
        <taxon>Pentapetalae</taxon>
        <taxon>asterids</taxon>
        <taxon>lamiids</taxon>
        <taxon>Solanales</taxon>
        <taxon>Convolvulaceae</taxon>
        <taxon>Cuscuteae</taxon>
        <taxon>Cuscuta</taxon>
        <taxon>Cuscuta subgen. Cuscuta</taxon>
    </lineage>
</organism>
<proteinExistence type="predicted"/>